<dbReference type="Proteomes" id="UP000790709">
    <property type="component" value="Unassembled WGS sequence"/>
</dbReference>
<sequence length="897" mass="98120">MSSSQQHDFPELALSDIMHVMSPPPHDDDTPHDFQALRKRALEISAADQPTTINKELLDMVMRLTSAVPPDPDQLIRQAELISGLAEQRDFLMRQAEEQRLRWDAEKDGWARMAEALIAQQTRNRGSADREEELDRQNSIFEADNKNLRSKLSETQSRLTSLEAELTRLRPLLLMQPLNLPTPPKHPPRKKGKEKEKEAPPFTDEDHDAYMSPYDDEDTTPHTTPKHRHSRHIATNPKKKPPPAAQKSASRPISSDARAEHLLLAARKIGKHRAGLLAGLVQSQSQLQYQFQSQSQHKDKGKDKSREQERDETLTATPNTPRRSYAYLNTISPVRNPLPGAPIPAPVLLPPYSTHLLQTPSSSSSTTVPPSSSRRHPHSPRPHLQSPRPQKNPPTPMDSLLNAARMMNDEEDRESTASPLPKRRKLATSSLKPAVPSLSSLREHDNDAASGRVRSALDVLADQAAAFSSQEQPQQEQSTSQDKGKGKSRGKPSEEKEKGKPRARAKRKAVGAAPEPSAIPARTQFRSQTPTVPIRSDSRTPTVPVRSSSHTPPESIQPSSRPQPAEDWDSGIEPTNLRPVHWGDGGADPTPQRAVDAEMDTSVDVDGPSKNADVDEPSSIDADGSSDSLPPSAEQGMVVDTTTNPEGPQPVRGTDQHPFSPGFANVLDPDLLPHPQPQGTDSNLNPTSAPIPHSSHQTPGPQMTSIPPIPPPSSSSISHPIPIPPPSSITFQPQPEIHRRAASIPAPSSSNNRGLGNDAHEPSPSPLHIRFRHETDPGANGTGAATAGKRQRSPYVKWSKEEDELLSQAVAKYGQKWDLVQKALPARGYHQVRQRWLRKLGVFDSKPDLSSFQTAPSALSRDSEPPPNPKLGLAPLSSELAFTARGTAWREGAGAAS</sequence>
<evidence type="ECO:0000313" key="2">
    <source>
        <dbReference type="Proteomes" id="UP000790709"/>
    </source>
</evidence>
<accession>A0ACB8BDV3</accession>
<proteinExistence type="predicted"/>
<name>A0ACB8BDV3_9AGAM</name>
<evidence type="ECO:0000313" key="1">
    <source>
        <dbReference type="EMBL" id="KAH7923622.1"/>
    </source>
</evidence>
<comment type="caution">
    <text evidence="1">The sequence shown here is derived from an EMBL/GenBank/DDBJ whole genome shotgun (WGS) entry which is preliminary data.</text>
</comment>
<reference evidence="1" key="1">
    <citation type="journal article" date="2021" name="New Phytol.">
        <title>Evolutionary innovations through gain and loss of genes in the ectomycorrhizal Boletales.</title>
        <authorList>
            <person name="Wu G."/>
            <person name="Miyauchi S."/>
            <person name="Morin E."/>
            <person name="Kuo A."/>
            <person name="Drula E."/>
            <person name="Varga T."/>
            <person name="Kohler A."/>
            <person name="Feng B."/>
            <person name="Cao Y."/>
            <person name="Lipzen A."/>
            <person name="Daum C."/>
            <person name="Hundley H."/>
            <person name="Pangilinan J."/>
            <person name="Johnson J."/>
            <person name="Barry K."/>
            <person name="LaButti K."/>
            <person name="Ng V."/>
            <person name="Ahrendt S."/>
            <person name="Min B."/>
            <person name="Choi I.G."/>
            <person name="Park H."/>
            <person name="Plett J.M."/>
            <person name="Magnuson J."/>
            <person name="Spatafora J.W."/>
            <person name="Nagy L.G."/>
            <person name="Henrissat B."/>
            <person name="Grigoriev I.V."/>
            <person name="Yang Z.L."/>
            <person name="Xu J."/>
            <person name="Martin F.M."/>
        </authorList>
    </citation>
    <scope>NUCLEOTIDE SEQUENCE</scope>
    <source>
        <strain evidence="1">KUC20120723A-06</strain>
    </source>
</reference>
<gene>
    <name evidence="1" type="ORF">BV22DRAFT_1036102</name>
</gene>
<dbReference type="EMBL" id="MU266447">
    <property type="protein sequence ID" value="KAH7923622.1"/>
    <property type="molecule type" value="Genomic_DNA"/>
</dbReference>
<organism evidence="1 2">
    <name type="scientific">Leucogyrophana mollusca</name>
    <dbReference type="NCBI Taxonomy" id="85980"/>
    <lineage>
        <taxon>Eukaryota</taxon>
        <taxon>Fungi</taxon>
        <taxon>Dikarya</taxon>
        <taxon>Basidiomycota</taxon>
        <taxon>Agaricomycotina</taxon>
        <taxon>Agaricomycetes</taxon>
        <taxon>Agaricomycetidae</taxon>
        <taxon>Boletales</taxon>
        <taxon>Boletales incertae sedis</taxon>
        <taxon>Leucogyrophana</taxon>
    </lineage>
</organism>
<protein>
    <submittedName>
        <fullName evidence="1">Uncharacterized protein</fullName>
    </submittedName>
</protein>
<keyword evidence="2" id="KW-1185">Reference proteome</keyword>